<feature type="domain" description="Methyltransferase type 11" evidence="1">
    <location>
        <begin position="68"/>
        <end position="122"/>
    </location>
</feature>
<proteinExistence type="predicted"/>
<protein>
    <submittedName>
        <fullName evidence="2">SAM-dependent methyltransferase</fullName>
    </submittedName>
</protein>
<dbReference type="Gene3D" id="3.40.50.150">
    <property type="entry name" value="Vaccinia Virus protein VP39"/>
    <property type="match status" value="1"/>
</dbReference>
<dbReference type="GO" id="GO:0032259">
    <property type="term" value="P:methylation"/>
    <property type="evidence" value="ECO:0007669"/>
    <property type="project" value="UniProtKB-KW"/>
</dbReference>
<sequence>MNAEAFAHWLGTGLGSALLNQEQACVATAMTRVFGTRHLEVGLDSALAVTPRLPEGQQPQVLPKVNSDTDRGPVIARPEELPFHDDWMDSVVLHHTLDLAEDPRQALREAVRVVRSGGQVIVIGFNPVGLWGLRRLFGLRREAPWNSRFLLARRVQDWAQVLGCCVAPARYGFFRPPVGGRRLQTRLAFLEPFYERGIQVPFGGFYCVVAEKRDAAGIPLRPVMPEPGVASMPVANRNVSPGMGRARLRVVKTRPGDSGELS</sequence>
<accession>A0A2A2F7X5</accession>
<dbReference type="EMBL" id="NSKD01000002">
    <property type="protein sequence ID" value="PAU81028.1"/>
    <property type="molecule type" value="Genomic_DNA"/>
</dbReference>
<dbReference type="SUPFAM" id="SSF53335">
    <property type="entry name" value="S-adenosyl-L-methionine-dependent methyltransferases"/>
    <property type="match status" value="1"/>
</dbReference>
<comment type="caution">
    <text evidence="2">The sequence shown here is derived from an EMBL/GenBank/DDBJ whole genome shotgun (WGS) entry which is preliminary data.</text>
</comment>
<evidence type="ECO:0000259" key="1">
    <source>
        <dbReference type="Pfam" id="PF08241"/>
    </source>
</evidence>
<evidence type="ECO:0000313" key="3">
    <source>
        <dbReference type="Proteomes" id="UP000218896"/>
    </source>
</evidence>
<dbReference type="OrthoDB" id="6191410at2"/>
<dbReference type="InterPro" id="IPR029063">
    <property type="entry name" value="SAM-dependent_MTases_sf"/>
</dbReference>
<keyword evidence="3" id="KW-1185">Reference proteome</keyword>
<reference evidence="2 3" key="1">
    <citation type="submission" date="2017-08" db="EMBL/GenBank/DDBJ databases">
        <title>Halovibrio sewagensis sp. nov., isolated from wastewater of high salinity.</title>
        <authorList>
            <person name="Dong X."/>
            <person name="Zhang G."/>
        </authorList>
    </citation>
    <scope>NUCLEOTIDE SEQUENCE [LARGE SCALE GENOMIC DNA]</scope>
    <source>
        <strain evidence="2 3">YL5-2</strain>
    </source>
</reference>
<dbReference type="InterPro" id="IPR013216">
    <property type="entry name" value="Methyltransf_11"/>
</dbReference>
<dbReference type="AlphaFoldDB" id="A0A2A2F7X5"/>
<dbReference type="Proteomes" id="UP000218896">
    <property type="component" value="Unassembled WGS sequence"/>
</dbReference>
<keyword evidence="2" id="KW-0489">Methyltransferase</keyword>
<dbReference type="Pfam" id="PF08241">
    <property type="entry name" value="Methyltransf_11"/>
    <property type="match status" value="1"/>
</dbReference>
<dbReference type="RefSeq" id="WP_095616754.1">
    <property type="nucleotide sequence ID" value="NZ_NSKD01000002.1"/>
</dbReference>
<dbReference type="GO" id="GO:0008757">
    <property type="term" value="F:S-adenosylmethionine-dependent methyltransferase activity"/>
    <property type="evidence" value="ECO:0007669"/>
    <property type="project" value="InterPro"/>
</dbReference>
<evidence type="ECO:0000313" key="2">
    <source>
        <dbReference type="EMBL" id="PAU81028.1"/>
    </source>
</evidence>
<keyword evidence="2" id="KW-0808">Transferase</keyword>
<name>A0A2A2F7X5_9GAMM</name>
<gene>
    <name evidence="2" type="ORF">CK501_05545</name>
</gene>
<organism evidence="2 3">
    <name type="scientific">Halovibrio salipaludis</name>
    <dbReference type="NCBI Taxonomy" id="2032626"/>
    <lineage>
        <taxon>Bacteria</taxon>
        <taxon>Pseudomonadati</taxon>
        <taxon>Pseudomonadota</taxon>
        <taxon>Gammaproteobacteria</taxon>
        <taxon>Oceanospirillales</taxon>
        <taxon>Halomonadaceae</taxon>
        <taxon>Halovibrio</taxon>
    </lineage>
</organism>